<proteinExistence type="predicted"/>
<reference evidence="2 3" key="1">
    <citation type="submission" date="2017-05" db="EMBL/GenBank/DDBJ databases">
        <authorList>
            <person name="Varghese N."/>
            <person name="Submissions S."/>
        </authorList>
    </citation>
    <scope>NUCLEOTIDE SEQUENCE [LARGE SCALE GENOMIC DNA]</scope>
    <source>
        <strain evidence="2 3">DSM 26001</strain>
    </source>
</reference>
<keyword evidence="3" id="KW-1185">Reference proteome</keyword>
<organism evidence="2 3">
    <name type="scientific">Noviherbaspirillum suwonense</name>
    <dbReference type="NCBI Taxonomy" id="1224511"/>
    <lineage>
        <taxon>Bacteria</taxon>
        <taxon>Pseudomonadati</taxon>
        <taxon>Pseudomonadota</taxon>
        <taxon>Betaproteobacteria</taxon>
        <taxon>Burkholderiales</taxon>
        <taxon>Oxalobacteraceae</taxon>
        <taxon>Noviherbaspirillum</taxon>
    </lineage>
</organism>
<gene>
    <name evidence="2" type="ORF">SAMN06295970_10988</name>
</gene>
<comment type="caution">
    <text evidence="2">The sequence shown here is derived from an EMBL/GenBank/DDBJ whole genome shotgun (WGS) entry which is preliminary data.</text>
</comment>
<evidence type="ECO:0000259" key="1">
    <source>
        <dbReference type="PROSITE" id="PS51729"/>
    </source>
</evidence>
<dbReference type="EMBL" id="FXUL01000009">
    <property type="protein sequence ID" value="SMP63508.1"/>
    <property type="molecule type" value="Genomic_DNA"/>
</dbReference>
<dbReference type="Pfam" id="PF14542">
    <property type="entry name" value="Acetyltransf_CG"/>
    <property type="match status" value="1"/>
</dbReference>
<dbReference type="PANTHER" id="PTHR31435:SF10">
    <property type="entry name" value="BSR4717 PROTEIN"/>
    <property type="match status" value="1"/>
</dbReference>
<feature type="domain" description="N-acetyltransferase" evidence="1">
    <location>
        <begin position="9"/>
        <end position="96"/>
    </location>
</feature>
<dbReference type="SUPFAM" id="SSF55729">
    <property type="entry name" value="Acyl-CoA N-acyltransferases (Nat)"/>
    <property type="match status" value="1"/>
</dbReference>
<sequence length="99" mass="11062">MNQPSPVVADNPAEQRYELRSGQTVLGIASYHIDGEDAVIFTHTAVNPEEEGKGYGSRLARGALDDVRNSKRKVVARCEFIARYIDGHPEYRDMLKQDA</sequence>
<dbReference type="InterPro" id="IPR016181">
    <property type="entry name" value="Acyl_CoA_acyltransferase"/>
</dbReference>
<name>A0ABY1Q8Z1_9BURK</name>
<protein>
    <recommendedName>
        <fullName evidence="1">N-acetyltransferase domain-containing protein</fullName>
    </recommendedName>
</protein>
<dbReference type="InterPro" id="IPR031165">
    <property type="entry name" value="GNAT_YJDJ"/>
</dbReference>
<dbReference type="PROSITE" id="PS51729">
    <property type="entry name" value="GNAT_YJDJ"/>
    <property type="match status" value="1"/>
</dbReference>
<accession>A0ABY1Q8Z1</accession>
<dbReference type="InterPro" id="IPR045057">
    <property type="entry name" value="Gcn5-rel_NAT"/>
</dbReference>
<evidence type="ECO:0000313" key="3">
    <source>
        <dbReference type="Proteomes" id="UP001158049"/>
    </source>
</evidence>
<dbReference type="Proteomes" id="UP001158049">
    <property type="component" value="Unassembled WGS sequence"/>
</dbReference>
<dbReference type="CDD" id="cd04301">
    <property type="entry name" value="NAT_SF"/>
    <property type="match status" value="1"/>
</dbReference>
<evidence type="ECO:0000313" key="2">
    <source>
        <dbReference type="EMBL" id="SMP63508.1"/>
    </source>
</evidence>
<dbReference type="Gene3D" id="3.40.630.30">
    <property type="match status" value="1"/>
</dbReference>
<dbReference type="PANTHER" id="PTHR31435">
    <property type="entry name" value="PROTEIN NATD1"/>
    <property type="match status" value="1"/>
</dbReference>
<dbReference type="RefSeq" id="WP_283442764.1">
    <property type="nucleotide sequence ID" value="NZ_FXUL01000009.1"/>
</dbReference>